<evidence type="ECO:0000313" key="6">
    <source>
        <dbReference type="Proteomes" id="UP001210120"/>
    </source>
</evidence>
<accession>A0ABY7M4X8</accession>
<name>A0ABY7M4X8_9MOLU</name>
<dbReference type="SUPFAM" id="SSF158499">
    <property type="entry name" value="DnaD domain-like"/>
    <property type="match status" value="1"/>
</dbReference>
<dbReference type="InterPro" id="IPR053843">
    <property type="entry name" value="DnaD_N"/>
</dbReference>
<dbReference type="Pfam" id="PF21984">
    <property type="entry name" value="DnaD_N"/>
    <property type="match status" value="1"/>
</dbReference>
<dbReference type="Proteomes" id="UP001210120">
    <property type="component" value="Chromosome"/>
</dbReference>
<dbReference type="Pfam" id="PF07261">
    <property type="entry name" value="DnaB_2"/>
    <property type="match status" value="1"/>
</dbReference>
<reference evidence="5" key="1">
    <citation type="submission" date="2022-12" db="EMBL/GenBank/DDBJ databases">
        <title>Genomic Characterization of Candidatus Phytoplasma sacchari in China.</title>
        <authorList>
            <person name="Zhang R.-Y."/>
        </authorList>
    </citation>
    <scope>NUCLEOTIDE SEQUENCE [LARGE SCALE GENOMIC DNA]</scope>
    <source>
        <strain evidence="5">SCWL1</strain>
    </source>
</reference>
<evidence type="ECO:0000259" key="3">
    <source>
        <dbReference type="Pfam" id="PF07261"/>
    </source>
</evidence>
<evidence type="ECO:0000259" key="4">
    <source>
        <dbReference type="Pfam" id="PF21984"/>
    </source>
</evidence>
<keyword evidence="6" id="KW-1185">Reference proteome</keyword>
<dbReference type="InterPro" id="IPR034829">
    <property type="entry name" value="DnaD-like_sf"/>
</dbReference>
<evidence type="ECO:0000313" key="5">
    <source>
        <dbReference type="EMBL" id="WBL31633.1"/>
    </source>
</evidence>
<protein>
    <submittedName>
        <fullName evidence="5">DnaD domain protein</fullName>
    </submittedName>
</protein>
<comment type="similarity">
    <text evidence="1">Belongs to the DnaB/DnaD family.</text>
</comment>
<dbReference type="Gene3D" id="1.10.10.10">
    <property type="entry name" value="Winged helix-like DNA-binding domain superfamily/Winged helix DNA-binding domain"/>
    <property type="match status" value="1"/>
</dbReference>
<dbReference type="InterPro" id="IPR006343">
    <property type="entry name" value="DnaB/C_C"/>
</dbReference>
<proteinExistence type="inferred from homology"/>
<keyword evidence="2" id="KW-0175">Coiled coil</keyword>
<feature type="domain" description="DnaB/C C-terminal" evidence="3">
    <location>
        <begin position="126"/>
        <end position="182"/>
    </location>
</feature>
<organism evidence="5 6">
    <name type="scientific">Candidatus Phytoplasma sacchari</name>
    <dbReference type="NCBI Taxonomy" id="2609813"/>
    <lineage>
        <taxon>Bacteria</taxon>
        <taxon>Bacillati</taxon>
        <taxon>Mycoplasmatota</taxon>
        <taxon>Mollicutes</taxon>
        <taxon>Acholeplasmatales</taxon>
        <taxon>Acholeplasmataceae</taxon>
        <taxon>Candidatus Phytoplasma</taxon>
        <taxon>16SrXI (Rice yellow dwarf group)</taxon>
    </lineage>
</organism>
<feature type="coiled-coil region" evidence="2">
    <location>
        <begin position="100"/>
        <end position="134"/>
    </location>
</feature>
<sequence length="206" mass="24689">MKMLKNLYKKGYLNIEKILIKEFINLNLEINELAVLLLLFNDNQDHFSSLNLAEKTNFSKNEIEEILENLIKKNFFNIVQEQKNAKFIEKLNLDNTFIKLEKILNKKKIEQKETKNYNKEIKETIENLEKLKGRILTGFELEIVKNWYLSKGYSHKDIIDSIKKSSLYNKKSLNYIDYILNKKKDLLYPKDLQTDEILYKIFKKIK</sequence>
<evidence type="ECO:0000256" key="1">
    <source>
        <dbReference type="ARBA" id="ARBA00093462"/>
    </source>
</evidence>
<dbReference type="Gene3D" id="1.10.10.630">
    <property type="entry name" value="DnaD domain-like"/>
    <property type="match status" value="1"/>
</dbReference>
<gene>
    <name evidence="5" type="ORF">O7R10_01040</name>
</gene>
<dbReference type="EMBL" id="CP115156">
    <property type="protein sequence ID" value="WBL31633.1"/>
    <property type="molecule type" value="Genomic_DNA"/>
</dbReference>
<feature type="domain" description="DnaD N-terminal" evidence="4">
    <location>
        <begin position="15"/>
        <end position="110"/>
    </location>
</feature>
<dbReference type="InterPro" id="IPR036388">
    <property type="entry name" value="WH-like_DNA-bd_sf"/>
</dbReference>
<evidence type="ECO:0000256" key="2">
    <source>
        <dbReference type="SAM" id="Coils"/>
    </source>
</evidence>